<evidence type="ECO:0000313" key="1">
    <source>
        <dbReference type="EMBL" id="AKB27949.1"/>
    </source>
</evidence>
<evidence type="ECO:0000313" key="2">
    <source>
        <dbReference type="Proteomes" id="UP000033111"/>
    </source>
</evidence>
<protein>
    <submittedName>
        <fullName evidence="1">Uncharacterized protein</fullName>
    </submittedName>
</protein>
<dbReference type="HOGENOM" id="CLU_180505_0_0_2"/>
<gene>
    <name evidence="1" type="ORF">MSSIT_1230</name>
</gene>
<keyword evidence="2" id="KW-1185">Reference proteome</keyword>
<sequence length="97" mass="11628">MDLTLQIDTDYSLTEASEVIRSALEHEKHLAKYKVYRYAMICDEFEDQFDLISTEFIQKFEAGEFVMEDEKYFDWYAAKKGLDHWKKRLAVLDAVRF</sequence>
<dbReference type="AlphaFoldDB" id="A0A0E3P3F3"/>
<accession>A0A0E3P3F3</accession>
<dbReference type="OrthoDB" id="120574at2157"/>
<dbReference type="KEGG" id="msw:MSSIT_1230"/>
<organism evidence="1 2">
    <name type="scientific">Methanosarcina siciliae T4/M</name>
    <dbReference type="NCBI Taxonomy" id="1434120"/>
    <lineage>
        <taxon>Archaea</taxon>
        <taxon>Methanobacteriati</taxon>
        <taxon>Methanobacteriota</taxon>
        <taxon>Stenosarchaea group</taxon>
        <taxon>Methanomicrobia</taxon>
        <taxon>Methanosarcinales</taxon>
        <taxon>Methanosarcinaceae</taxon>
        <taxon>Methanosarcina</taxon>
    </lineage>
</organism>
<dbReference type="GeneID" id="24860032"/>
<reference evidence="1 2" key="1">
    <citation type="submission" date="2014-07" db="EMBL/GenBank/DDBJ databases">
        <title>Methanogenic archaea and the global carbon cycle.</title>
        <authorList>
            <person name="Henriksen J.R."/>
            <person name="Luke J."/>
            <person name="Reinhart S."/>
            <person name="Benedict M.N."/>
            <person name="Youngblut N.D."/>
            <person name="Metcalf M.E."/>
            <person name="Whitaker R.J."/>
            <person name="Metcalf W.W."/>
        </authorList>
    </citation>
    <scope>NUCLEOTIDE SEQUENCE [LARGE SCALE GENOMIC DNA]</scope>
    <source>
        <strain evidence="1 2">T4/M</strain>
    </source>
</reference>
<dbReference type="PATRIC" id="fig|1434120.4.peg.1567"/>
<dbReference type="RefSeq" id="WP_048170977.1">
    <property type="nucleotide sequence ID" value="NZ_CP009506.1"/>
</dbReference>
<proteinExistence type="predicted"/>
<dbReference type="EMBL" id="CP009506">
    <property type="protein sequence ID" value="AKB27949.1"/>
    <property type="molecule type" value="Genomic_DNA"/>
</dbReference>
<dbReference type="Proteomes" id="UP000033111">
    <property type="component" value="Chromosome"/>
</dbReference>
<name>A0A0E3P3F3_9EURY</name>